<protein>
    <submittedName>
        <fullName evidence="6">CBS domain-containing protein</fullName>
    </submittedName>
</protein>
<dbReference type="KEGG" id="ssai:N0B31_07180"/>
<dbReference type="PANTHER" id="PTHR43080:SF2">
    <property type="entry name" value="CBS DOMAIN-CONTAINING PROTEIN"/>
    <property type="match status" value="1"/>
</dbReference>
<feature type="binding site" evidence="3">
    <location>
        <position position="167"/>
    </location>
    <ligand>
        <name>Fe cation</name>
        <dbReference type="ChEBI" id="CHEBI:24875"/>
    </ligand>
</feature>
<dbReference type="PROSITE" id="PS51371">
    <property type="entry name" value="CBS"/>
    <property type="match status" value="2"/>
</dbReference>
<dbReference type="Pfam" id="PF00571">
    <property type="entry name" value="CBS"/>
    <property type="match status" value="2"/>
</dbReference>
<feature type="binding site" evidence="3">
    <location>
        <position position="186"/>
    </location>
    <ligand>
        <name>Fe cation</name>
        <dbReference type="ChEBI" id="CHEBI:24875"/>
    </ligand>
</feature>
<evidence type="ECO:0000256" key="3">
    <source>
        <dbReference type="PROSITE-ProRule" id="PRU01249"/>
    </source>
</evidence>
<dbReference type="SMART" id="SM00116">
    <property type="entry name" value="CBS"/>
    <property type="match status" value="2"/>
</dbReference>
<feature type="binding site" evidence="3">
    <location>
        <position position="189"/>
    </location>
    <ligand>
        <name>Fe cation</name>
        <dbReference type="ChEBI" id="CHEBI:24875"/>
    </ligand>
</feature>
<feature type="binding site" evidence="3">
    <location>
        <position position="170"/>
    </location>
    <ligand>
        <name>Fe cation</name>
        <dbReference type="ChEBI" id="CHEBI:24875"/>
    </ligand>
</feature>
<reference evidence="6" key="1">
    <citation type="submission" date="2022-09" db="EMBL/GenBank/DDBJ databases">
        <title>Diverse halophilic archaea isolated from saline environments.</title>
        <authorList>
            <person name="Cui H.-L."/>
        </authorList>
    </citation>
    <scope>NUCLEOTIDE SEQUENCE</scope>
    <source>
        <strain evidence="6">ZS-35-S2</strain>
    </source>
</reference>
<dbReference type="GO" id="GO:0046872">
    <property type="term" value="F:metal ion binding"/>
    <property type="evidence" value="ECO:0007669"/>
    <property type="project" value="UniProtKB-KW"/>
</dbReference>
<gene>
    <name evidence="6" type="ORF">N0B31_07180</name>
</gene>
<evidence type="ECO:0000313" key="7">
    <source>
        <dbReference type="Proteomes" id="UP001057580"/>
    </source>
</evidence>
<keyword evidence="7" id="KW-1185">Reference proteome</keyword>
<dbReference type="GeneID" id="74942192"/>
<keyword evidence="3" id="KW-0408">Iron</keyword>
<keyword evidence="1 2" id="KW-0129">CBS domain</keyword>
<feature type="domain" description="CBS" evidence="4">
    <location>
        <begin position="11"/>
        <end position="68"/>
    </location>
</feature>
<dbReference type="InterPro" id="IPR044065">
    <property type="entry name" value="ACP_MB"/>
</dbReference>
<dbReference type="PANTHER" id="PTHR43080">
    <property type="entry name" value="CBS DOMAIN-CONTAINING PROTEIN CBSX3, MITOCHONDRIAL"/>
    <property type="match status" value="1"/>
</dbReference>
<dbReference type="CDD" id="cd02205">
    <property type="entry name" value="CBS_pair_SF"/>
    <property type="match status" value="1"/>
</dbReference>
<dbReference type="Gene3D" id="3.10.580.10">
    <property type="entry name" value="CBS-domain"/>
    <property type="match status" value="1"/>
</dbReference>
<feature type="domain" description="CBS" evidence="4">
    <location>
        <begin position="75"/>
        <end position="132"/>
    </location>
</feature>
<evidence type="ECO:0000313" key="6">
    <source>
        <dbReference type="EMBL" id="UWM56066.1"/>
    </source>
</evidence>
<dbReference type="SUPFAM" id="SSF54631">
    <property type="entry name" value="CBS-domain pair"/>
    <property type="match status" value="1"/>
</dbReference>
<feature type="binding site" evidence="3">
    <location>
        <position position="186"/>
    </location>
    <ligand>
        <name>Zn(2+)</name>
        <dbReference type="ChEBI" id="CHEBI:29105"/>
    </ligand>
</feature>
<sequence>MNADVTVRDVMSHEFVGVSESDDVRSTAALMLAEDVDCVVVLRGREPVGLLTEREVLSVIADGDSPAETTVGSVMREAAESIEPTAGLAAALDIMATADERRLLVDDGELRGLLTEHDLLAATALERYEEPEGAARVALNGSEPPYETATFDETAEPDLAISDQSICQECGALARDLAEVDGQMLCADCRDV</sequence>
<accession>A0A9E7R5Y7</accession>
<dbReference type="AlphaFoldDB" id="A0A9E7R5Y7"/>
<dbReference type="InterPro" id="IPR051257">
    <property type="entry name" value="Diverse_CBS-Domain"/>
</dbReference>
<evidence type="ECO:0000256" key="1">
    <source>
        <dbReference type="ARBA" id="ARBA00023122"/>
    </source>
</evidence>
<dbReference type="EMBL" id="CP104003">
    <property type="protein sequence ID" value="UWM56066.1"/>
    <property type="molecule type" value="Genomic_DNA"/>
</dbReference>
<keyword evidence="3" id="KW-0479">Metal-binding</keyword>
<keyword evidence="3" id="KW-0862">Zinc</keyword>
<dbReference type="PROSITE" id="PS51901">
    <property type="entry name" value="ACP_MB"/>
    <property type="match status" value="1"/>
</dbReference>
<feature type="binding site" evidence="3">
    <location>
        <position position="167"/>
    </location>
    <ligand>
        <name>Zn(2+)</name>
        <dbReference type="ChEBI" id="CHEBI:29105"/>
    </ligand>
</feature>
<evidence type="ECO:0000259" key="5">
    <source>
        <dbReference type="PROSITE" id="PS51901"/>
    </source>
</evidence>
<feature type="binding site" evidence="3">
    <location>
        <position position="189"/>
    </location>
    <ligand>
        <name>Zn(2+)</name>
        <dbReference type="ChEBI" id="CHEBI:29105"/>
    </ligand>
</feature>
<name>A0A9E7R5Y7_9EURY</name>
<dbReference type="Proteomes" id="UP001057580">
    <property type="component" value="Chromosome"/>
</dbReference>
<dbReference type="InterPro" id="IPR046342">
    <property type="entry name" value="CBS_dom_sf"/>
</dbReference>
<feature type="binding site" evidence="3">
    <location>
        <position position="170"/>
    </location>
    <ligand>
        <name>Zn(2+)</name>
        <dbReference type="ChEBI" id="CHEBI:29105"/>
    </ligand>
</feature>
<organism evidence="6 7">
    <name type="scientific">Salinirubellus salinus</name>
    <dbReference type="NCBI Taxonomy" id="1364945"/>
    <lineage>
        <taxon>Archaea</taxon>
        <taxon>Methanobacteriati</taxon>
        <taxon>Methanobacteriota</taxon>
        <taxon>Stenosarchaea group</taxon>
        <taxon>Halobacteria</taxon>
        <taxon>Halobacteriales</taxon>
        <taxon>Natronomonadaceae</taxon>
        <taxon>Salinirubellus</taxon>
    </lineage>
</organism>
<proteinExistence type="predicted"/>
<feature type="domain" description="ACP-type MB" evidence="5">
    <location>
        <begin position="162"/>
        <end position="192"/>
    </location>
</feature>
<dbReference type="InterPro" id="IPR000644">
    <property type="entry name" value="CBS_dom"/>
</dbReference>
<evidence type="ECO:0000259" key="4">
    <source>
        <dbReference type="PROSITE" id="PS51371"/>
    </source>
</evidence>
<dbReference type="RefSeq" id="WP_260595186.1">
    <property type="nucleotide sequence ID" value="NZ_CP104003.1"/>
</dbReference>
<evidence type="ECO:0000256" key="2">
    <source>
        <dbReference type="PROSITE-ProRule" id="PRU00703"/>
    </source>
</evidence>